<dbReference type="EMBL" id="MDHH01000001">
    <property type="protein sequence ID" value="OUE04905.1"/>
    <property type="molecule type" value="Genomic_DNA"/>
</dbReference>
<evidence type="ECO:0000313" key="2">
    <source>
        <dbReference type="Proteomes" id="UP000195062"/>
    </source>
</evidence>
<proteinExistence type="predicted"/>
<organism evidence="1 2">
    <name type="scientific">Clavibacter michiganensis subsp. michiganensis</name>
    <dbReference type="NCBI Taxonomy" id="33013"/>
    <lineage>
        <taxon>Bacteria</taxon>
        <taxon>Bacillati</taxon>
        <taxon>Actinomycetota</taxon>
        <taxon>Actinomycetes</taxon>
        <taxon>Micrococcales</taxon>
        <taxon>Microbacteriaceae</taxon>
        <taxon>Clavibacter</taxon>
    </lineage>
</organism>
<name>A0A251XN60_CLAMM</name>
<gene>
    <name evidence="1" type="ORF">CMMCAS07_08145</name>
</gene>
<dbReference type="AlphaFoldDB" id="A0A251XN60"/>
<evidence type="ECO:0000313" key="1">
    <source>
        <dbReference type="EMBL" id="OUE04905.1"/>
    </source>
</evidence>
<reference evidence="1 2" key="1">
    <citation type="submission" date="2016-08" db="EMBL/GenBank/DDBJ databases">
        <title>Genome sequence of Clavibacter michiganensis subsp. michiganensis strain CASJ007.</title>
        <authorList>
            <person name="Thapa S.P."/>
            <person name="Coaker G."/>
        </authorList>
    </citation>
    <scope>NUCLEOTIDE SEQUENCE [LARGE SCALE GENOMIC DNA]</scope>
    <source>
        <strain evidence="1">CASJ007</strain>
    </source>
</reference>
<accession>A0A251XN60</accession>
<protein>
    <submittedName>
        <fullName evidence="1">Uncharacterized protein</fullName>
    </submittedName>
</protein>
<comment type="caution">
    <text evidence="1">The sequence shown here is derived from an EMBL/GenBank/DDBJ whole genome shotgun (WGS) entry which is preliminary data.</text>
</comment>
<keyword evidence="2" id="KW-1185">Reference proteome</keyword>
<dbReference type="Proteomes" id="UP000195062">
    <property type="component" value="Unassembled WGS sequence"/>
</dbReference>
<sequence>MVSADPTVRVACFWSVVRVSGPITPLAVASSMPISSWSAWMRALWESPVHTPSVVTAGKPVRAP</sequence>